<comment type="catalytic activity">
    <reaction evidence="3">
        <text>a monoacylglycerol + H2O = glycerol + a fatty acid + H(+)</text>
        <dbReference type="Rhea" id="RHEA:15245"/>
        <dbReference type="ChEBI" id="CHEBI:15377"/>
        <dbReference type="ChEBI" id="CHEBI:15378"/>
        <dbReference type="ChEBI" id="CHEBI:17408"/>
        <dbReference type="ChEBI" id="CHEBI:17754"/>
        <dbReference type="ChEBI" id="CHEBI:28868"/>
    </reaction>
</comment>
<dbReference type="PANTHER" id="PTHR10794">
    <property type="entry name" value="ABHYDROLASE DOMAIN-CONTAINING PROTEIN"/>
    <property type="match status" value="1"/>
</dbReference>
<evidence type="ECO:0000313" key="7">
    <source>
        <dbReference type="Proteomes" id="UP001216638"/>
    </source>
</evidence>
<evidence type="ECO:0000256" key="4">
    <source>
        <dbReference type="SAM" id="MobiDB-lite"/>
    </source>
</evidence>
<feature type="region of interest" description="Disordered" evidence="4">
    <location>
        <begin position="283"/>
        <end position="302"/>
    </location>
</feature>
<keyword evidence="7" id="KW-1185">Reference proteome</keyword>
<dbReference type="InterPro" id="IPR050960">
    <property type="entry name" value="AB_hydrolase_4_sf"/>
</dbReference>
<dbReference type="SUPFAM" id="SSF53474">
    <property type="entry name" value="alpha/beta-Hydrolases"/>
    <property type="match status" value="1"/>
</dbReference>
<sequence>MTSLLGALRNAVWPQPFRFILEYKEAPSTSASPVAELIHAHCPHLSGAQTPPHPSRLLPSGHLQTVYSAAGDFSKVDCVEYKRKVFLTPDGGTVALDIAPPALAESPGPDAEDVPTVVVLHGLTGGSYESYVRNCVAPLAKSKQDDGYGYRCVVINARANTPVTSPQLYSASKTADVASALLLLTRVYPNSPMAGVGFSLGGAILAKYIGETGSDTPLIGAVCVGAPYKLDETCKTLESTAVKRVYSYAMGQNLLNVIRRHVDTLALDPSLTAPLEMAFGERIRSRSDEPLPTPSNEGPPKGTLRFIDHYLTSKAGGYKAPYGEFPFATADDYYHHASPTNLLSSITRPMLALNADDDPIVPLHELRSVRSELDKNPNIVLAHSRCGGHLGWFASALPTRWSHVPINEFLAALFEHFNEVQEPRPTTGLGSGGPQQSLWNQDKVKHQPVDVELLPVSALPPILSGVTPQTHADADAPEDATGEQVHAWLRTHVLPAIPLYQDAEHPEIGFIEVPDNVHVGGNGSIIHGERINQQEGAGMRSSKIAGL</sequence>
<dbReference type="EMBL" id="CP119951">
    <property type="protein sequence ID" value="WFC94084.1"/>
    <property type="molecule type" value="Genomic_DNA"/>
</dbReference>
<dbReference type="Pfam" id="PF00561">
    <property type="entry name" value="Abhydrolase_1"/>
    <property type="match status" value="1"/>
</dbReference>
<dbReference type="GO" id="GO:0008126">
    <property type="term" value="F:acetylesterase activity"/>
    <property type="evidence" value="ECO:0007669"/>
    <property type="project" value="TreeGrafter"/>
</dbReference>
<dbReference type="AlphaFoldDB" id="A0AAF0DQT0"/>
<evidence type="ECO:0000256" key="1">
    <source>
        <dbReference type="ARBA" id="ARBA00010884"/>
    </source>
</evidence>
<reference evidence="6" key="1">
    <citation type="submission" date="2023-03" db="EMBL/GenBank/DDBJ databases">
        <title>Mating type loci evolution in Malassezia.</title>
        <authorList>
            <person name="Coelho M.A."/>
        </authorList>
    </citation>
    <scope>NUCLEOTIDE SEQUENCE</scope>
    <source>
        <strain evidence="6">CBS 14135</strain>
    </source>
</reference>
<gene>
    <name evidence="6" type="ORF">MBRA1_000714</name>
</gene>
<evidence type="ECO:0000256" key="3">
    <source>
        <dbReference type="ARBA" id="ARBA00048461"/>
    </source>
</evidence>
<evidence type="ECO:0000256" key="2">
    <source>
        <dbReference type="ARBA" id="ARBA00047591"/>
    </source>
</evidence>
<feature type="domain" description="AB hydrolase-1" evidence="5">
    <location>
        <begin position="115"/>
        <end position="372"/>
    </location>
</feature>
<organism evidence="6 7">
    <name type="scientific">Malassezia brasiliensis</name>
    <dbReference type="NCBI Taxonomy" id="1821822"/>
    <lineage>
        <taxon>Eukaryota</taxon>
        <taxon>Fungi</taxon>
        <taxon>Dikarya</taxon>
        <taxon>Basidiomycota</taxon>
        <taxon>Ustilaginomycotina</taxon>
        <taxon>Malasseziomycetes</taxon>
        <taxon>Malasseziales</taxon>
        <taxon>Malasseziaceae</taxon>
        <taxon>Malassezia</taxon>
    </lineage>
</organism>
<protein>
    <recommendedName>
        <fullName evidence="5">AB hydrolase-1 domain-containing protein</fullName>
    </recommendedName>
</protein>
<dbReference type="GO" id="GO:0051793">
    <property type="term" value="P:medium-chain fatty acid catabolic process"/>
    <property type="evidence" value="ECO:0007669"/>
    <property type="project" value="TreeGrafter"/>
</dbReference>
<evidence type="ECO:0000259" key="5">
    <source>
        <dbReference type="Pfam" id="PF00561"/>
    </source>
</evidence>
<proteinExistence type="inferred from homology"/>
<dbReference type="GO" id="GO:0051792">
    <property type="term" value="P:medium-chain fatty acid biosynthetic process"/>
    <property type="evidence" value="ECO:0007669"/>
    <property type="project" value="TreeGrafter"/>
</dbReference>
<dbReference type="PANTHER" id="PTHR10794:SF63">
    <property type="entry name" value="ALPHA_BETA HYDROLASE 1, ISOFORM A"/>
    <property type="match status" value="1"/>
</dbReference>
<evidence type="ECO:0000313" key="6">
    <source>
        <dbReference type="EMBL" id="WFC94084.1"/>
    </source>
</evidence>
<dbReference type="InterPro" id="IPR029058">
    <property type="entry name" value="AB_hydrolase_fold"/>
</dbReference>
<dbReference type="InterPro" id="IPR000073">
    <property type="entry name" value="AB_hydrolase_1"/>
</dbReference>
<dbReference type="GO" id="GO:0047372">
    <property type="term" value="F:monoacylglycerol lipase activity"/>
    <property type="evidence" value="ECO:0007669"/>
    <property type="project" value="TreeGrafter"/>
</dbReference>
<accession>A0AAF0DQT0</accession>
<dbReference type="Gene3D" id="3.40.50.1820">
    <property type="entry name" value="alpha/beta hydrolase"/>
    <property type="match status" value="1"/>
</dbReference>
<dbReference type="Proteomes" id="UP001216638">
    <property type="component" value="Chromosome 1"/>
</dbReference>
<comment type="catalytic activity">
    <reaction evidence="2">
        <text>a diacylglycerol + H2O = a monoacylglycerol + a fatty acid + H(+)</text>
        <dbReference type="Rhea" id="RHEA:32731"/>
        <dbReference type="ChEBI" id="CHEBI:15377"/>
        <dbReference type="ChEBI" id="CHEBI:15378"/>
        <dbReference type="ChEBI" id="CHEBI:17408"/>
        <dbReference type="ChEBI" id="CHEBI:18035"/>
        <dbReference type="ChEBI" id="CHEBI:28868"/>
    </reaction>
</comment>
<comment type="similarity">
    <text evidence="1">Belongs to the AB hydrolase superfamily. AB hydrolase 4 family.</text>
</comment>
<name>A0AAF0DQT0_9BASI</name>